<feature type="compositionally biased region" description="Polar residues" evidence="8">
    <location>
        <begin position="13"/>
        <end position="24"/>
    </location>
</feature>
<evidence type="ECO:0000256" key="4">
    <source>
        <dbReference type="ARBA" id="ARBA00022692"/>
    </source>
</evidence>
<dbReference type="EMBL" id="CAJVPP010000607">
    <property type="protein sequence ID" value="CAG8497397.1"/>
    <property type="molecule type" value="Genomic_DNA"/>
</dbReference>
<dbReference type="PANTHER" id="PTHR22950:SF692">
    <property type="entry name" value="TRANSMEMBRANE AMINO ACID TRANSPORTER FAMILY PROTEIN"/>
    <property type="match status" value="1"/>
</dbReference>
<feature type="transmembrane region" description="Helical" evidence="9">
    <location>
        <begin position="551"/>
        <end position="573"/>
    </location>
</feature>
<protein>
    <submittedName>
        <fullName evidence="11">2073_t:CDS:1</fullName>
    </submittedName>
</protein>
<keyword evidence="5" id="KW-0029">Amino-acid transport</keyword>
<feature type="transmembrane region" description="Helical" evidence="9">
    <location>
        <begin position="327"/>
        <end position="346"/>
    </location>
</feature>
<name>A0A9N8ZIV1_FUNMO</name>
<feature type="transmembrane region" description="Helical" evidence="9">
    <location>
        <begin position="528"/>
        <end position="545"/>
    </location>
</feature>
<comment type="similarity">
    <text evidence="2">Belongs to the amino acid/polyamine transporter 2 family.</text>
</comment>
<comment type="subcellular location">
    <subcellularLocation>
        <location evidence="1">Membrane</location>
        <topology evidence="1">Multi-pass membrane protein</topology>
    </subcellularLocation>
</comment>
<evidence type="ECO:0000256" key="7">
    <source>
        <dbReference type="ARBA" id="ARBA00023136"/>
    </source>
</evidence>
<feature type="transmembrane region" description="Helical" evidence="9">
    <location>
        <begin position="474"/>
        <end position="493"/>
    </location>
</feature>
<feature type="domain" description="Amino acid transporter transmembrane" evidence="10">
    <location>
        <begin position="215"/>
        <end position="606"/>
    </location>
</feature>
<evidence type="ECO:0000256" key="1">
    <source>
        <dbReference type="ARBA" id="ARBA00004141"/>
    </source>
</evidence>
<keyword evidence="12" id="KW-1185">Reference proteome</keyword>
<gene>
    <name evidence="11" type="ORF">FMOSSE_LOCUS3853</name>
</gene>
<feature type="transmembrane region" description="Helical" evidence="9">
    <location>
        <begin position="351"/>
        <end position="372"/>
    </location>
</feature>
<dbReference type="PANTHER" id="PTHR22950">
    <property type="entry name" value="AMINO ACID TRANSPORTER"/>
    <property type="match status" value="1"/>
</dbReference>
<evidence type="ECO:0000313" key="12">
    <source>
        <dbReference type="Proteomes" id="UP000789375"/>
    </source>
</evidence>
<feature type="transmembrane region" description="Helical" evidence="9">
    <location>
        <begin position="245"/>
        <end position="263"/>
    </location>
</feature>
<feature type="transmembrane region" description="Helical" evidence="9">
    <location>
        <begin position="392"/>
        <end position="418"/>
    </location>
</feature>
<proteinExistence type="inferred from homology"/>
<organism evidence="11 12">
    <name type="scientific">Funneliformis mosseae</name>
    <name type="common">Endomycorrhizal fungus</name>
    <name type="synonym">Glomus mosseae</name>
    <dbReference type="NCBI Taxonomy" id="27381"/>
    <lineage>
        <taxon>Eukaryota</taxon>
        <taxon>Fungi</taxon>
        <taxon>Fungi incertae sedis</taxon>
        <taxon>Mucoromycota</taxon>
        <taxon>Glomeromycotina</taxon>
        <taxon>Glomeromycetes</taxon>
        <taxon>Glomerales</taxon>
        <taxon>Glomeraceae</taxon>
        <taxon>Funneliformis</taxon>
    </lineage>
</organism>
<reference evidence="11" key="1">
    <citation type="submission" date="2021-06" db="EMBL/GenBank/DDBJ databases">
        <authorList>
            <person name="Kallberg Y."/>
            <person name="Tangrot J."/>
            <person name="Rosling A."/>
        </authorList>
    </citation>
    <scope>NUCLEOTIDE SEQUENCE</scope>
    <source>
        <strain evidence="11">87-6 pot B 2015</strain>
    </source>
</reference>
<evidence type="ECO:0000256" key="9">
    <source>
        <dbReference type="SAM" id="Phobius"/>
    </source>
</evidence>
<feature type="region of interest" description="Disordered" evidence="8">
    <location>
        <begin position="1"/>
        <end position="34"/>
    </location>
</feature>
<dbReference type="Proteomes" id="UP000789375">
    <property type="component" value="Unassembled WGS sequence"/>
</dbReference>
<accession>A0A9N8ZIV1</accession>
<feature type="transmembrane region" description="Helical" evidence="9">
    <location>
        <begin position="293"/>
        <end position="315"/>
    </location>
</feature>
<dbReference type="GO" id="GO:0005774">
    <property type="term" value="C:vacuolar membrane"/>
    <property type="evidence" value="ECO:0007669"/>
    <property type="project" value="TreeGrafter"/>
</dbReference>
<feature type="transmembrane region" description="Helical" evidence="9">
    <location>
        <begin position="430"/>
        <end position="454"/>
    </location>
</feature>
<evidence type="ECO:0000256" key="8">
    <source>
        <dbReference type="SAM" id="MobiDB-lite"/>
    </source>
</evidence>
<evidence type="ECO:0000256" key="5">
    <source>
        <dbReference type="ARBA" id="ARBA00022970"/>
    </source>
</evidence>
<keyword evidence="6 9" id="KW-1133">Transmembrane helix</keyword>
<evidence type="ECO:0000259" key="10">
    <source>
        <dbReference type="Pfam" id="PF01490"/>
    </source>
</evidence>
<feature type="transmembrane region" description="Helical" evidence="9">
    <location>
        <begin position="585"/>
        <end position="608"/>
    </location>
</feature>
<evidence type="ECO:0000256" key="3">
    <source>
        <dbReference type="ARBA" id="ARBA00022448"/>
    </source>
</evidence>
<evidence type="ECO:0000256" key="6">
    <source>
        <dbReference type="ARBA" id="ARBA00022989"/>
    </source>
</evidence>
<dbReference type="Pfam" id="PF01490">
    <property type="entry name" value="Aa_trans"/>
    <property type="match status" value="1"/>
</dbReference>
<sequence>MGNVYSKHLPSGSEDSTIPINIPSTRHRRRGTGNLSNITHSLAGTLQSWTGNYSLTASTYMSNNIAVPASFIEDNLEPTVTVHGPGSHFSHIAYGQTQQFPSYYSPGRSTQQYGSFLAPSIVPSLPTLSEDGAIPIRRGQTDYDPGDYLGTSYTNNRHTSMWRNSANEINQGSRRPSRISEQTTPLVRTISRSSFTSIPISVVQDIRHEDSYVGSNFRQSIFNSCNILIGIGILALPLGFRYAGWIIGLSLFMFCLGVTNYTAKVLAKCLDYDEGLYTYADMGATAFGQRARLAISILFSLELIASATALVILVGDSLHTIFPDTSIILLKVIAWTIMTPLTFIAIRYLSYFSLLGIMSAFSLVTVIVIDGFTKHERPGSLIDPMKTELWPVAWASLPMSFGLIMAGFTGHAVFPTVYKDMRNPKQYPRMVNITYTTTTFVYLLLAVCGYLMFGNNTMQEITQNIMSTEGYWRPLNHFVIWLVAINPIAKYALTLNPINLTLELSYNLNPEIEEWCNSGRGRRTALKMLSRILVSTLVVFIAIRFPGFDRVMGVLGSFFSYTISAIFPCVCHLKLFGDTLSRKEYALNVTIIIICSILSTFGTIWAFLPTDHV</sequence>
<evidence type="ECO:0000256" key="2">
    <source>
        <dbReference type="ARBA" id="ARBA00008066"/>
    </source>
</evidence>
<keyword evidence="4 9" id="KW-0812">Transmembrane</keyword>
<dbReference type="GO" id="GO:0015179">
    <property type="term" value="F:L-amino acid transmembrane transporter activity"/>
    <property type="evidence" value="ECO:0007669"/>
    <property type="project" value="TreeGrafter"/>
</dbReference>
<dbReference type="InterPro" id="IPR013057">
    <property type="entry name" value="AA_transpt_TM"/>
</dbReference>
<keyword evidence="3" id="KW-0813">Transport</keyword>
<keyword evidence="7 9" id="KW-0472">Membrane</keyword>
<dbReference type="AlphaFoldDB" id="A0A9N8ZIV1"/>
<comment type="caution">
    <text evidence="11">The sequence shown here is derived from an EMBL/GenBank/DDBJ whole genome shotgun (WGS) entry which is preliminary data.</text>
</comment>
<evidence type="ECO:0000313" key="11">
    <source>
        <dbReference type="EMBL" id="CAG8497397.1"/>
    </source>
</evidence>